<sequence>MSEPVRIRDNDYEAISTAQEVLGLSFPDALHLSLTTDILKGSPKQNARRAIQYYYTYIVEQYDDIHEVPVEDLTFDGADQAKAGLTIGAEKHENRLAKTT</sequence>
<gene>
    <name evidence="1" type="ORF">C449_01157</name>
</gene>
<accession>M0MQL1</accession>
<dbReference type="OrthoDB" id="275220at2157"/>
<dbReference type="Proteomes" id="UP000011669">
    <property type="component" value="Unassembled WGS sequence"/>
</dbReference>
<comment type="caution">
    <text evidence="1">The sequence shown here is derived from an EMBL/GenBank/DDBJ whole genome shotgun (WGS) entry which is preliminary data.</text>
</comment>
<keyword evidence="2" id="KW-1185">Reference proteome</keyword>
<reference evidence="1 2" key="1">
    <citation type="journal article" date="2014" name="PLoS Genet.">
        <title>Phylogenetically driven sequencing of extremely halophilic archaea reveals strategies for static and dynamic osmo-response.</title>
        <authorList>
            <person name="Becker E.A."/>
            <person name="Seitzer P.M."/>
            <person name="Tritt A."/>
            <person name="Larsen D."/>
            <person name="Krusor M."/>
            <person name="Yao A.I."/>
            <person name="Wu D."/>
            <person name="Madern D."/>
            <person name="Eisen J.A."/>
            <person name="Darling A.E."/>
            <person name="Facciotti M.T."/>
        </authorList>
    </citation>
    <scope>NUCLEOTIDE SEQUENCE [LARGE SCALE GENOMIC DNA]</scope>
    <source>
        <strain evidence="1 2">DSM 5350</strain>
    </source>
</reference>
<dbReference type="EMBL" id="AOMD01000003">
    <property type="protein sequence ID" value="EMA47628.1"/>
    <property type="molecule type" value="Genomic_DNA"/>
</dbReference>
<dbReference type="PATRIC" id="fig|1227455.4.peg.241"/>
<protein>
    <submittedName>
        <fullName evidence="1">Uncharacterized protein</fullName>
    </submittedName>
</protein>
<evidence type="ECO:0000313" key="1">
    <source>
        <dbReference type="EMBL" id="EMA47628.1"/>
    </source>
</evidence>
<dbReference type="InParanoid" id="M0MQL1"/>
<dbReference type="AlphaFoldDB" id="M0MQL1"/>
<proteinExistence type="predicted"/>
<dbReference type="RefSeq" id="WP_006076038.1">
    <property type="nucleotide sequence ID" value="NZ_AOMD01000003.1"/>
</dbReference>
<name>M0MQL1_9EURY</name>
<organism evidence="1 2">
    <name type="scientific">Halococcus saccharolyticus DSM 5350</name>
    <dbReference type="NCBI Taxonomy" id="1227455"/>
    <lineage>
        <taxon>Archaea</taxon>
        <taxon>Methanobacteriati</taxon>
        <taxon>Methanobacteriota</taxon>
        <taxon>Stenosarchaea group</taxon>
        <taxon>Halobacteria</taxon>
        <taxon>Halobacteriales</taxon>
        <taxon>Halococcaceae</taxon>
        <taxon>Halococcus</taxon>
    </lineage>
</organism>
<evidence type="ECO:0000313" key="2">
    <source>
        <dbReference type="Proteomes" id="UP000011669"/>
    </source>
</evidence>